<feature type="compositionally biased region" description="Low complexity" evidence="3">
    <location>
        <begin position="1774"/>
        <end position="1783"/>
    </location>
</feature>
<feature type="compositionally biased region" description="Basic and acidic residues" evidence="3">
    <location>
        <begin position="124"/>
        <end position="136"/>
    </location>
</feature>
<feature type="compositionally biased region" description="Low complexity" evidence="3">
    <location>
        <begin position="1817"/>
        <end position="1846"/>
    </location>
</feature>
<feature type="compositionally biased region" description="Low complexity" evidence="3">
    <location>
        <begin position="964"/>
        <end position="980"/>
    </location>
</feature>
<feature type="region of interest" description="Disordered" evidence="3">
    <location>
        <begin position="667"/>
        <end position="1105"/>
    </location>
</feature>
<feature type="compositionally biased region" description="Basic and acidic residues" evidence="3">
    <location>
        <begin position="350"/>
        <end position="370"/>
    </location>
</feature>
<feature type="compositionally biased region" description="Low complexity" evidence="3">
    <location>
        <begin position="709"/>
        <end position="722"/>
    </location>
</feature>
<feature type="domain" description="C3H1-type" evidence="4">
    <location>
        <begin position="1576"/>
        <end position="1599"/>
    </location>
</feature>
<feature type="compositionally biased region" description="Low complexity" evidence="3">
    <location>
        <begin position="1356"/>
        <end position="1366"/>
    </location>
</feature>
<feature type="compositionally biased region" description="Basic and acidic residues" evidence="3">
    <location>
        <begin position="673"/>
        <end position="693"/>
    </location>
</feature>
<feature type="compositionally biased region" description="Basic and acidic residues" evidence="3">
    <location>
        <begin position="289"/>
        <end position="305"/>
    </location>
</feature>
<feature type="zinc finger region" description="C3H1-type" evidence="1">
    <location>
        <begin position="1576"/>
        <end position="1599"/>
    </location>
</feature>
<dbReference type="EMBL" id="NWUJ01000001">
    <property type="protein sequence ID" value="PFH38233.1"/>
    <property type="molecule type" value="Genomic_DNA"/>
</dbReference>
<feature type="compositionally biased region" description="Low complexity" evidence="3">
    <location>
        <begin position="2110"/>
        <end position="2153"/>
    </location>
</feature>
<feature type="compositionally biased region" description="Basic residues" evidence="3">
    <location>
        <begin position="723"/>
        <end position="737"/>
    </location>
</feature>
<feature type="region of interest" description="Disordered" evidence="3">
    <location>
        <begin position="1"/>
        <end position="604"/>
    </location>
</feature>
<feature type="compositionally biased region" description="Basic and acidic residues" evidence="3">
    <location>
        <begin position="1010"/>
        <end position="1026"/>
    </location>
</feature>
<feature type="compositionally biased region" description="Low complexity" evidence="3">
    <location>
        <begin position="250"/>
        <end position="261"/>
    </location>
</feature>
<feature type="compositionally biased region" description="Basic and acidic residues" evidence="3">
    <location>
        <begin position="842"/>
        <end position="851"/>
    </location>
</feature>
<feature type="region of interest" description="Disordered" evidence="3">
    <location>
        <begin position="1327"/>
        <end position="1373"/>
    </location>
</feature>
<dbReference type="InterPro" id="IPR035979">
    <property type="entry name" value="RBD_domain_sf"/>
</dbReference>
<evidence type="ECO:0000259" key="4">
    <source>
        <dbReference type="PROSITE" id="PS50103"/>
    </source>
</evidence>
<accession>A0A2A9MQ11</accession>
<dbReference type="OrthoDB" id="435819at2759"/>
<feature type="zinc finger region" description="C3H1-type" evidence="1">
    <location>
        <begin position="1230"/>
        <end position="1253"/>
    </location>
</feature>
<keyword evidence="1" id="KW-0862">Zinc</keyword>
<feature type="compositionally biased region" description="Basic and acidic residues" evidence="3">
    <location>
        <begin position="159"/>
        <end position="187"/>
    </location>
</feature>
<feature type="compositionally biased region" description="Basic and acidic residues" evidence="3">
    <location>
        <begin position="441"/>
        <end position="450"/>
    </location>
</feature>
<feature type="compositionally biased region" description="Low complexity" evidence="3">
    <location>
        <begin position="56"/>
        <end position="65"/>
    </location>
</feature>
<dbReference type="SUPFAM" id="SSF54928">
    <property type="entry name" value="RNA-binding domain, RBD"/>
    <property type="match status" value="1"/>
</dbReference>
<keyword evidence="2" id="KW-0175">Coiled coil</keyword>
<dbReference type="PROSITE" id="PS50103">
    <property type="entry name" value="ZF_C3H1"/>
    <property type="match status" value="2"/>
</dbReference>
<feature type="compositionally biased region" description="Low complexity" evidence="3">
    <location>
        <begin position="1680"/>
        <end position="1690"/>
    </location>
</feature>
<dbReference type="InterPro" id="IPR000571">
    <property type="entry name" value="Znf_CCCH"/>
</dbReference>
<feature type="compositionally biased region" description="Basic and acidic residues" evidence="3">
    <location>
        <begin position="45"/>
        <end position="55"/>
    </location>
</feature>
<dbReference type="RefSeq" id="XP_029222242.1">
    <property type="nucleotide sequence ID" value="XM_029359329.1"/>
</dbReference>
<feature type="compositionally biased region" description="Low complexity" evidence="3">
    <location>
        <begin position="7"/>
        <end position="18"/>
    </location>
</feature>
<feature type="compositionally biased region" description="Pro residues" evidence="3">
    <location>
        <begin position="1899"/>
        <end position="1919"/>
    </location>
</feature>
<feature type="compositionally biased region" description="Basic and acidic residues" evidence="3">
    <location>
        <begin position="802"/>
        <end position="813"/>
    </location>
</feature>
<feature type="region of interest" description="Disordered" evidence="3">
    <location>
        <begin position="1253"/>
        <end position="1281"/>
    </location>
</feature>
<sequence>MDDFSPGRRSPSRGSRSPFSRERGVGKAGGGVSRASWRSLSSPRGQRDEADRSSPERPSVSSASAGGKAQRVSPCPDSGRRPPRANGFGAREGESDGEEGSQTRRRPAFGAAARRGYEDEDEERERGRAASRREESSALSQPPRGPPRRFSRRSASPSRDGEREDCPRRERGLCGERDDDEGRRDAASHFGYCGEERGDEGRRREGGESVERKEAERRRRDSSGEEGVWRRREGPLSREARRRDEEDDSPFLPKKSSSLLDEGVETERARERGAEDRTFSQGRGQQQQGRDRKDLSSDSPSDRRRASAASSRGGPQDSDRRRLNASPGREREDDGDRVHRFALAYSAQPKGEERGRTRGKNDLPLDEPRGRAGSFADAEKDGEKARYSEAKGGDSESPRGPGLPGGRGRASSDDRSQLSPTAKRSRSAEAPAGRSSLSPPAERRRGRERSGSAFEEEPRDGRKSPCAELARTKAPRGCAASLSPRSEGRNSPLSSPREALPRKQPARRLPLPPPPLSHREGRIDRDRDAAWESEGRRRDEQMRRASREDDDDMQGGDDALRGHRRDEKSRERSLPRSPLPPPRGRQTPFFLRIENLPSSPSRSEIGDLVREFCGVRVPLDMIDVHPAEARALLYLQSQQQAESAQYKLHRRSLRNCRLEVFLGDPKGAQAARGGEREDDLALRKETDPQDYRRRSMSRGAEPAGRERAPSPSSASGSSSFRILRPRSPPRGRGRRSPPRPLILRPGSSGYDGGSADETSADCGRGGGDRHEDEMDEDRRERGRLSDKRGGSPGRSYSPALRRPGDGCRPRDTSGSRSPKRRRRDDEEGCRDGRRPCRSLSRSPEKGDESPRKASPRRRRSSRSVFADGRRRSSRSASRLRDAEKKAKRDRGRSRSPERRPRAGSMGRPYPGPQAGLGAGAPRHRSRSPPGGARRYMGGGPSPPPGASMRLGGRGAPPGGRGRGRSPSPRSKAPRGGSPPRRGWRQPAPRFGGSVSRSRSRASSHSLTSSEKSDGRGDDEARRRDAGPGRGGLPRPGDRRRSPSRRGSLPPRDGAWRGDDRRGPHDEKGGDGQPPPPYGDRRRDRDRSMERNAPGDRRDRSVKQNLQEKTMLRLHERGRCTPCRQIIKGLECFRISTCPYCHHAEHDPMYNCPGTEAPGLEAELGFAASALSTSTGPQASPEGEEGRARGRSSSLSPSRVAADAQKKDPNANNASLSPVVLKQHLAGTCLPCSEYKQGRCRRGDTCPFCHHSDHLPAGGEGAGPKGETKKKEAKKLDSKEQQEKYALERHEKGWCRPCKKFFAKNAECPAVKKSQACLYCHHEDHRGDMPSRLPSRQASPERASPTAESAKAEETPQDPNAANAPLLASPPLPGLLQSPTVQGVGDQAAGPTILRAGDANAASAENFVFSDPAQQKKHDKGVCVPCKFYVSGRQCFKVDQGCVYCHHPSHLSLAVQALSQHGDKSGAMACPQKVREQHEQGVCRPCVHHFVPGLTCAWGAQCLLCHHPQHADRSSPDFYLKWEHDRNVCLPCAKAHVAGSGCPEGDNCGYCHDAAHSDPTSELHFARVLHARGVCRPCQQFLQGTCNLEQVSCLFCHNPQHLSGSGGEDAAEKAAQPGAMPVVVPAPQMGRPGASAGPPGGPPLFLRPPGAAGSPRGDGPAGSPLLYSPQQPGGAVPLTPHGPMMGHPAGLPGMGPPPPAGVGGAGMFPPSSHPQHPGGIAPPLAYPGAFPPGSNPPASFGGQPQSGGSAPASPAGANKQEGEGAAEPGAGGEAAGQDAPAQPGVISAPPQLSSSATKGSEHGGGAAKKEDEELDPVAAAAAAYAKEQEARQMLLQQQNQSMLQAQQGFGGPPPHPGGWHGSPFPHHQPPPPGAGHWGPPGVPHPPGGGPQGPHPMGVGGPPPPPHLSPPPPGAPPPQMGPPHAMGGDMGMPGMGRPPAPPPMYGMAPGMGRPPVPGQGPGGFCGPMGAPGVAPPPGQGSPPGMFPDNAFGMPPHHLAAGQRPPPPHPHGPAMGMPGAGGVPGPFASPGLGRPAPPPMMGWGAQQHVSGQPLPPGGSPAPLQGETGQALGGPAGPLPPGMPPAGMGAGSPPPPPPPPPSGAPSSDSSTQGAASAALPSSSLAAKNPAAAAMLEAAQQAAAEAASKLGSSSSSSSSPPPPPAASSSFLTQSSRVPGMSPAAAAAAAAAAALAAAAMAAKKKGEEAQKARDMELQAQGEPKGIRPVGGVGVTPVVGPHAGAPGFGGGTPLPSPLQACGANRFGLAGAPVAGLGASPFSMGLGGAPRSGGLASVVEAAKAAVAQKALLAAKEAQQEAARVEAANAEGQQSLPAGVLAAAEAAKAAAAAISASLVASSGFTG</sequence>
<feature type="coiled-coil region" evidence="2">
    <location>
        <begin position="2299"/>
        <end position="2326"/>
    </location>
</feature>
<keyword evidence="1" id="KW-0479">Metal-binding</keyword>
<feature type="domain" description="C3H1-type" evidence="4">
    <location>
        <begin position="1230"/>
        <end position="1253"/>
    </location>
</feature>
<feature type="compositionally biased region" description="Basic and acidic residues" evidence="3">
    <location>
        <begin position="558"/>
        <end position="574"/>
    </location>
</feature>
<feature type="region of interest" description="Disordered" evidence="3">
    <location>
        <begin position="1170"/>
        <end position="1213"/>
    </location>
</feature>
<reference evidence="5 6" key="1">
    <citation type="submission" date="2017-09" db="EMBL/GenBank/DDBJ databases">
        <title>Genome sequencing of Besnoitia besnoiti strain Bb-Ger1.</title>
        <authorList>
            <person name="Schares G."/>
            <person name="Venepally P."/>
            <person name="Lorenzi H.A."/>
        </authorList>
    </citation>
    <scope>NUCLEOTIDE SEQUENCE [LARGE SCALE GENOMIC DNA]</scope>
    <source>
        <strain evidence="5 6">Bb-Ger1</strain>
    </source>
</reference>
<feature type="compositionally biased region" description="Low complexity" evidence="3">
    <location>
        <begin position="993"/>
        <end position="1009"/>
    </location>
</feature>
<gene>
    <name evidence="5" type="ORF">BESB_005740</name>
</gene>
<dbReference type="KEGG" id="bbes:BESB_005740"/>
<feature type="compositionally biased region" description="Gly residues" evidence="3">
    <location>
        <begin position="951"/>
        <end position="960"/>
    </location>
</feature>
<feature type="region of interest" description="Disordered" evidence="3">
    <location>
        <begin position="2203"/>
        <end position="2223"/>
    </location>
</feature>
<feature type="compositionally biased region" description="Basic and acidic residues" evidence="3">
    <location>
        <begin position="823"/>
        <end position="834"/>
    </location>
</feature>
<feature type="compositionally biased region" description="Basic and acidic residues" evidence="3">
    <location>
        <begin position="517"/>
        <end position="547"/>
    </location>
</feature>
<feature type="compositionally biased region" description="Basic and acidic residues" evidence="3">
    <location>
        <begin position="1265"/>
        <end position="1281"/>
    </location>
</feature>
<evidence type="ECO:0000256" key="1">
    <source>
        <dbReference type="PROSITE-ProRule" id="PRU00723"/>
    </source>
</evidence>
<evidence type="ECO:0000256" key="3">
    <source>
        <dbReference type="SAM" id="MobiDB-lite"/>
    </source>
</evidence>
<feature type="compositionally biased region" description="Basic and acidic residues" evidence="3">
    <location>
        <begin position="194"/>
        <end position="244"/>
    </location>
</feature>
<feature type="compositionally biased region" description="Basic and acidic residues" evidence="3">
    <location>
        <begin position="265"/>
        <end position="278"/>
    </location>
</feature>
<feature type="compositionally biased region" description="Basic and acidic residues" evidence="3">
    <location>
        <begin position="766"/>
        <end position="789"/>
    </location>
</feature>
<feature type="compositionally biased region" description="Pro residues" evidence="3">
    <location>
        <begin position="2088"/>
        <end position="2099"/>
    </location>
</feature>
<proteinExistence type="predicted"/>
<dbReference type="GeneID" id="40305637"/>
<name>A0A2A9MQ11_BESBE</name>
<evidence type="ECO:0000313" key="6">
    <source>
        <dbReference type="Proteomes" id="UP000224006"/>
    </source>
</evidence>
<feature type="region of interest" description="Disordered" evidence="3">
    <location>
        <begin position="1621"/>
        <end position="1946"/>
    </location>
</feature>
<feature type="compositionally biased region" description="Basic and acidic residues" evidence="3">
    <location>
        <begin position="317"/>
        <end position="339"/>
    </location>
</feature>
<dbReference type="SMART" id="SM00356">
    <property type="entry name" value="ZnF_C3H1"/>
    <property type="match status" value="4"/>
</dbReference>
<evidence type="ECO:0000313" key="5">
    <source>
        <dbReference type="EMBL" id="PFH38233.1"/>
    </source>
</evidence>
<feature type="compositionally biased region" description="Low complexity" evidence="3">
    <location>
        <begin position="1735"/>
        <end position="1767"/>
    </location>
</feature>
<feature type="region of interest" description="Disordered" evidence="3">
    <location>
        <begin position="1993"/>
        <end position="2172"/>
    </location>
</feature>
<feature type="compositionally biased region" description="Basic and acidic residues" evidence="3">
    <location>
        <begin position="1078"/>
        <end position="1101"/>
    </location>
</feature>
<feature type="compositionally biased region" description="Basic and acidic residues" evidence="3">
    <location>
        <begin position="377"/>
        <end position="397"/>
    </location>
</feature>
<keyword evidence="6" id="KW-1185">Reference proteome</keyword>
<feature type="compositionally biased region" description="Basic and acidic residues" evidence="3">
    <location>
        <begin position="1053"/>
        <end position="1069"/>
    </location>
</feature>
<organism evidence="5 6">
    <name type="scientific">Besnoitia besnoiti</name>
    <name type="common">Apicomplexan protozoan</name>
    <dbReference type="NCBI Taxonomy" id="94643"/>
    <lineage>
        <taxon>Eukaryota</taxon>
        <taxon>Sar</taxon>
        <taxon>Alveolata</taxon>
        <taxon>Apicomplexa</taxon>
        <taxon>Conoidasida</taxon>
        <taxon>Coccidia</taxon>
        <taxon>Eucoccidiorida</taxon>
        <taxon>Eimeriorina</taxon>
        <taxon>Sarcocystidae</taxon>
        <taxon>Besnoitia</taxon>
    </lineage>
</organism>
<protein>
    <recommendedName>
        <fullName evidence="4">C3H1-type domain-containing protein</fullName>
    </recommendedName>
</protein>
<dbReference type="GO" id="GO:0003676">
    <property type="term" value="F:nucleic acid binding"/>
    <property type="evidence" value="ECO:0007669"/>
    <property type="project" value="InterPro"/>
</dbReference>
<evidence type="ECO:0000256" key="2">
    <source>
        <dbReference type="SAM" id="Coils"/>
    </source>
</evidence>
<feature type="compositionally biased region" description="Basic and acidic residues" evidence="3">
    <location>
        <begin position="878"/>
        <end position="900"/>
    </location>
</feature>
<keyword evidence="1" id="KW-0863">Zinc-finger</keyword>
<dbReference type="VEuPathDB" id="ToxoDB:BESB_005740"/>
<comment type="caution">
    <text evidence="5">The sequence shown here is derived from an EMBL/GenBank/DDBJ whole genome shotgun (WGS) entry which is preliminary data.</text>
</comment>
<dbReference type="GO" id="GO:0008270">
    <property type="term" value="F:zinc ion binding"/>
    <property type="evidence" value="ECO:0007669"/>
    <property type="project" value="UniProtKB-KW"/>
</dbReference>
<dbReference type="Proteomes" id="UP000224006">
    <property type="component" value="Chromosome I"/>
</dbReference>